<dbReference type="OrthoDB" id="8194050at2759"/>
<evidence type="ECO:0000313" key="3">
    <source>
        <dbReference type="Proteomes" id="UP000051574"/>
    </source>
</evidence>
<dbReference type="Proteomes" id="UP000051574">
    <property type="component" value="Unassembled WGS sequence"/>
</dbReference>
<comment type="caution">
    <text evidence="2">The sequence shown here is derived from an EMBL/GenBank/DDBJ whole genome shotgun (WGS) entry which is preliminary data.</text>
</comment>
<feature type="non-terminal residue" evidence="2">
    <location>
        <position position="1"/>
    </location>
</feature>
<dbReference type="AlphaFoldDB" id="A0A0T6B0B5"/>
<protein>
    <submittedName>
        <fullName evidence="2">Uncharacterized protein</fullName>
    </submittedName>
</protein>
<proteinExistence type="predicted"/>
<reference evidence="2 3" key="1">
    <citation type="submission" date="2015-09" db="EMBL/GenBank/DDBJ databases">
        <title>Draft genome of the scarab beetle Oryctes borbonicus.</title>
        <authorList>
            <person name="Meyer J.M."/>
            <person name="Markov G.V."/>
            <person name="Baskaran P."/>
            <person name="Herrmann M."/>
            <person name="Sommer R.J."/>
            <person name="Roedelsperger C."/>
        </authorList>
    </citation>
    <scope>NUCLEOTIDE SEQUENCE [LARGE SCALE GENOMIC DNA]</scope>
    <source>
        <strain evidence="2">OB123</strain>
        <tissue evidence="2">Whole animal</tissue>
    </source>
</reference>
<keyword evidence="3" id="KW-1185">Reference proteome</keyword>
<feature type="non-terminal residue" evidence="2">
    <location>
        <position position="416"/>
    </location>
</feature>
<dbReference type="EMBL" id="LJIG01016377">
    <property type="protein sequence ID" value="KRT80785.1"/>
    <property type="molecule type" value="Genomic_DNA"/>
</dbReference>
<feature type="region of interest" description="Disordered" evidence="1">
    <location>
        <begin position="366"/>
        <end position="403"/>
    </location>
</feature>
<feature type="compositionally biased region" description="Polar residues" evidence="1">
    <location>
        <begin position="366"/>
        <end position="392"/>
    </location>
</feature>
<name>A0A0T6B0B5_9SCAR</name>
<accession>A0A0T6B0B5</accession>
<evidence type="ECO:0000313" key="2">
    <source>
        <dbReference type="EMBL" id="KRT80785.1"/>
    </source>
</evidence>
<evidence type="ECO:0000256" key="1">
    <source>
        <dbReference type="SAM" id="MobiDB-lite"/>
    </source>
</evidence>
<gene>
    <name evidence="2" type="ORF">AMK59_5851</name>
</gene>
<organism evidence="2 3">
    <name type="scientific">Oryctes borbonicus</name>
    <dbReference type="NCBI Taxonomy" id="1629725"/>
    <lineage>
        <taxon>Eukaryota</taxon>
        <taxon>Metazoa</taxon>
        <taxon>Ecdysozoa</taxon>
        <taxon>Arthropoda</taxon>
        <taxon>Hexapoda</taxon>
        <taxon>Insecta</taxon>
        <taxon>Pterygota</taxon>
        <taxon>Neoptera</taxon>
        <taxon>Endopterygota</taxon>
        <taxon>Coleoptera</taxon>
        <taxon>Polyphaga</taxon>
        <taxon>Scarabaeiformia</taxon>
        <taxon>Scarabaeidae</taxon>
        <taxon>Dynastinae</taxon>
        <taxon>Oryctes</taxon>
    </lineage>
</organism>
<sequence length="416" mass="46274">RKFTQNTRNNNFNIKNEVTDNDLVNSDETQVPQETASFYKNNQNTIPSFDKPTTKQYPNHKETYSEVLQPKFYSTKAIIPISQTIPPQTFSTNRIPLNEGKPFVVSTPKSAYNIQINGFSGSHRGYDRATTESFKYSPTVPPFTTVKKSQLTTVIPKIIVDSDIGSDVNNGRQQIDLFPTQSHKEEEDERASKVNYENQYTTPNSIRTETRKSISFTEKINTFSGLDDVIHTPTTDKYGKINVQIYTAGNSKEGAPIPKESSTTTAKYGATYSSTSNSLPPSNSYDTSTKSDYFPPIIVATSVRNGDFADDNNQDVQGYTKVAETTTTTSNYYQYSVDTNTPNNINGNIVDSYLPAVIKSSTAKYGIDTVNNSPNSDSFKTDQRPNTSNGYQDNGLLPSSLGTSRSFESEQITFAY</sequence>